<proteinExistence type="predicted"/>
<protein>
    <submittedName>
        <fullName evidence="1">Uncharacterized protein</fullName>
    </submittedName>
</protein>
<accession>A0A485M3U2</accession>
<name>A0A485M3U2_9ZZZZ</name>
<organism evidence="1">
    <name type="scientific">anaerobic digester metagenome</name>
    <dbReference type="NCBI Taxonomy" id="1263854"/>
    <lineage>
        <taxon>unclassified sequences</taxon>
        <taxon>metagenomes</taxon>
        <taxon>ecological metagenomes</taxon>
    </lineage>
</organism>
<reference evidence="1" key="1">
    <citation type="submission" date="2019-03" db="EMBL/GenBank/DDBJ databases">
        <authorList>
            <person name="Hao L."/>
        </authorList>
    </citation>
    <scope>NUCLEOTIDE SEQUENCE</scope>
</reference>
<sequence length="50" mass="5719">MYHLTGSFSNLLPIRVLFGAAKLKLIYLTKSYIYFKMVPYNAALGYDNVV</sequence>
<evidence type="ECO:0000313" key="1">
    <source>
        <dbReference type="EMBL" id="VFU15749.1"/>
    </source>
</evidence>
<dbReference type="AlphaFoldDB" id="A0A485M3U2"/>
<gene>
    <name evidence="1" type="ORF">SCFA_3110006</name>
</gene>
<dbReference type="EMBL" id="CAADRN010000237">
    <property type="protein sequence ID" value="VFU15749.1"/>
    <property type="molecule type" value="Genomic_DNA"/>
</dbReference>